<dbReference type="HOGENOM" id="CLU_2576273_0_0_1"/>
<organism evidence="1 2">
    <name type="scientific">Daphnia pulex</name>
    <name type="common">Water flea</name>
    <dbReference type="NCBI Taxonomy" id="6669"/>
    <lineage>
        <taxon>Eukaryota</taxon>
        <taxon>Metazoa</taxon>
        <taxon>Ecdysozoa</taxon>
        <taxon>Arthropoda</taxon>
        <taxon>Crustacea</taxon>
        <taxon>Branchiopoda</taxon>
        <taxon>Diplostraca</taxon>
        <taxon>Cladocera</taxon>
        <taxon>Anomopoda</taxon>
        <taxon>Daphniidae</taxon>
        <taxon>Daphnia</taxon>
    </lineage>
</organism>
<dbReference type="EMBL" id="GL732572">
    <property type="protein sequence ID" value="EFX75935.1"/>
    <property type="molecule type" value="Genomic_DNA"/>
</dbReference>
<evidence type="ECO:0000313" key="1">
    <source>
        <dbReference type="EMBL" id="EFX75935.1"/>
    </source>
</evidence>
<proteinExistence type="predicted"/>
<accession>E9GXG9</accession>
<gene>
    <name evidence="1" type="ORF">DAPPUDRAFT_322842</name>
</gene>
<reference evidence="1 2" key="1">
    <citation type="journal article" date="2011" name="Science">
        <title>The ecoresponsive genome of Daphnia pulex.</title>
        <authorList>
            <person name="Colbourne J.K."/>
            <person name="Pfrender M.E."/>
            <person name="Gilbert D."/>
            <person name="Thomas W.K."/>
            <person name="Tucker A."/>
            <person name="Oakley T.H."/>
            <person name="Tokishita S."/>
            <person name="Aerts A."/>
            <person name="Arnold G.J."/>
            <person name="Basu M.K."/>
            <person name="Bauer D.J."/>
            <person name="Caceres C.E."/>
            <person name="Carmel L."/>
            <person name="Casola C."/>
            <person name="Choi J.H."/>
            <person name="Detter J.C."/>
            <person name="Dong Q."/>
            <person name="Dusheyko S."/>
            <person name="Eads B.D."/>
            <person name="Frohlich T."/>
            <person name="Geiler-Samerotte K.A."/>
            <person name="Gerlach D."/>
            <person name="Hatcher P."/>
            <person name="Jogdeo S."/>
            <person name="Krijgsveld J."/>
            <person name="Kriventseva E.V."/>
            <person name="Kultz D."/>
            <person name="Laforsch C."/>
            <person name="Lindquist E."/>
            <person name="Lopez J."/>
            <person name="Manak J.R."/>
            <person name="Muller J."/>
            <person name="Pangilinan J."/>
            <person name="Patwardhan R.P."/>
            <person name="Pitluck S."/>
            <person name="Pritham E.J."/>
            <person name="Rechtsteiner A."/>
            <person name="Rho M."/>
            <person name="Rogozin I.B."/>
            <person name="Sakarya O."/>
            <person name="Salamov A."/>
            <person name="Schaack S."/>
            <person name="Shapiro H."/>
            <person name="Shiga Y."/>
            <person name="Skalitzky C."/>
            <person name="Smith Z."/>
            <person name="Souvorov A."/>
            <person name="Sung W."/>
            <person name="Tang Z."/>
            <person name="Tsuchiya D."/>
            <person name="Tu H."/>
            <person name="Vos H."/>
            <person name="Wang M."/>
            <person name="Wolf Y.I."/>
            <person name="Yamagata H."/>
            <person name="Yamada T."/>
            <person name="Ye Y."/>
            <person name="Shaw J.R."/>
            <person name="Andrews J."/>
            <person name="Crease T.J."/>
            <person name="Tang H."/>
            <person name="Lucas S.M."/>
            <person name="Robertson H.M."/>
            <person name="Bork P."/>
            <person name="Koonin E.V."/>
            <person name="Zdobnov E.M."/>
            <person name="Grigoriev I.V."/>
            <person name="Lynch M."/>
            <person name="Boore J.L."/>
        </authorList>
    </citation>
    <scope>NUCLEOTIDE SEQUENCE [LARGE SCALE GENOMIC DNA]</scope>
</reference>
<name>E9GXG9_DAPPU</name>
<dbReference type="Proteomes" id="UP000000305">
    <property type="component" value="Unassembled WGS sequence"/>
</dbReference>
<keyword evidence="2" id="KW-1185">Reference proteome</keyword>
<dbReference type="InParanoid" id="E9GXG9"/>
<protein>
    <submittedName>
        <fullName evidence="1">Uncharacterized protein</fullName>
    </submittedName>
</protein>
<sequence length="81" mass="8775">MEPYWCMATIEACRGGSLINCKSNYACSENGNPPKNSSELKPQHCRCWKLEDLTKAIGGGILNQTLKGGSGYSSPNEKCTC</sequence>
<dbReference type="KEGG" id="dpx:DAPPUDRAFT_322842"/>
<dbReference type="AlphaFoldDB" id="E9GXG9"/>
<evidence type="ECO:0000313" key="2">
    <source>
        <dbReference type="Proteomes" id="UP000000305"/>
    </source>
</evidence>